<organism evidence="1 2">
    <name type="scientific">Lupinus albus</name>
    <name type="common">White lupine</name>
    <name type="synonym">Lupinus termis</name>
    <dbReference type="NCBI Taxonomy" id="3870"/>
    <lineage>
        <taxon>Eukaryota</taxon>
        <taxon>Viridiplantae</taxon>
        <taxon>Streptophyta</taxon>
        <taxon>Embryophyta</taxon>
        <taxon>Tracheophyta</taxon>
        <taxon>Spermatophyta</taxon>
        <taxon>Magnoliopsida</taxon>
        <taxon>eudicotyledons</taxon>
        <taxon>Gunneridae</taxon>
        <taxon>Pentapetalae</taxon>
        <taxon>rosids</taxon>
        <taxon>fabids</taxon>
        <taxon>Fabales</taxon>
        <taxon>Fabaceae</taxon>
        <taxon>Papilionoideae</taxon>
        <taxon>50 kb inversion clade</taxon>
        <taxon>genistoids sensu lato</taxon>
        <taxon>core genistoids</taxon>
        <taxon>Genisteae</taxon>
        <taxon>Lupinus</taxon>
    </lineage>
</organism>
<accession>A0A6A4R161</accession>
<evidence type="ECO:0000313" key="2">
    <source>
        <dbReference type="Proteomes" id="UP000447434"/>
    </source>
</evidence>
<dbReference type="AlphaFoldDB" id="A0A6A4R161"/>
<evidence type="ECO:0000313" key="1">
    <source>
        <dbReference type="EMBL" id="KAE9619166.1"/>
    </source>
</evidence>
<sequence length="59" mass="6361">MSRSRVLGVLANGVVSSVKCPPMSRSRALVSLASVLANSVRFAASMWLCPWCFCIDIES</sequence>
<name>A0A6A4R161_LUPAL</name>
<dbReference type="Proteomes" id="UP000447434">
    <property type="component" value="Chromosome 2"/>
</dbReference>
<comment type="caution">
    <text evidence="1">The sequence shown here is derived from an EMBL/GenBank/DDBJ whole genome shotgun (WGS) entry which is preliminary data.</text>
</comment>
<protein>
    <submittedName>
        <fullName evidence="1">Uncharacterized protein</fullName>
    </submittedName>
</protein>
<reference evidence="2" key="1">
    <citation type="journal article" date="2020" name="Nat. Commun.">
        <title>Genome sequence of the cluster root forming white lupin.</title>
        <authorList>
            <person name="Hufnagel B."/>
            <person name="Marques A."/>
            <person name="Soriano A."/>
            <person name="Marques L."/>
            <person name="Divol F."/>
            <person name="Doumas P."/>
            <person name="Sallet E."/>
            <person name="Mancinotti D."/>
            <person name="Carrere S."/>
            <person name="Marande W."/>
            <person name="Arribat S."/>
            <person name="Keller J."/>
            <person name="Huneau C."/>
            <person name="Blein T."/>
            <person name="Aime D."/>
            <person name="Laguerre M."/>
            <person name="Taylor J."/>
            <person name="Schubert V."/>
            <person name="Nelson M."/>
            <person name="Geu-Flores F."/>
            <person name="Crespi M."/>
            <person name="Gallardo-Guerrero K."/>
            <person name="Delaux P.-M."/>
            <person name="Salse J."/>
            <person name="Berges H."/>
            <person name="Guyot R."/>
            <person name="Gouzy J."/>
            <person name="Peret B."/>
        </authorList>
    </citation>
    <scope>NUCLEOTIDE SEQUENCE [LARGE SCALE GENOMIC DNA]</scope>
    <source>
        <strain evidence="2">cv. Amiga</strain>
    </source>
</reference>
<proteinExistence type="predicted"/>
<dbReference type="EMBL" id="WOCE01000002">
    <property type="protein sequence ID" value="KAE9619166.1"/>
    <property type="molecule type" value="Genomic_DNA"/>
</dbReference>
<gene>
    <name evidence="1" type="ORF">Lalb_Chr02g0150281</name>
</gene>
<keyword evidence="2" id="KW-1185">Reference proteome</keyword>